<sequence>MHIQPYGEVRLNMGSRLQRITASTDMPETRSRQIIAVDGKALTGSARLAAPRRHLLSAVTHDRVATMAQVEVGAKTNEVRHFKPLLAPLDLADTVVTFDALHSAKANITWLVETKKAHYIAVIKTNQPYAVTNLAAHQTRPPSTSPPPTIHTGTAPRAMATTRNLAIGTLKILGADNIAKTTRAIRHGPERALAILGITHTTTCGSQHQRQLAPFSTRLTKPSGMVARSCGTGRMAHPGNNTRPPRQHGVSPPQWHTESQQEKYWRNHFPPTQADVPSLFCRVTQDTVGCDDVYIRVNGTTIRHAGPLQRLLPRTARSGLDQANVHPPIHQMVDLKSFHRFTFTVDPVADVPDGPDATRQQGHGFLPAEKREIGDAQ</sequence>
<feature type="region of interest" description="Disordered" evidence="1">
    <location>
        <begin position="349"/>
        <end position="377"/>
    </location>
</feature>
<name>A0ABZ1UBT2_9ACTN</name>
<gene>
    <name evidence="2" type="ORF">OHA16_39415</name>
</gene>
<dbReference type="InterPro" id="IPR051698">
    <property type="entry name" value="Transposase_11-like"/>
</dbReference>
<evidence type="ECO:0000256" key="1">
    <source>
        <dbReference type="SAM" id="MobiDB-lite"/>
    </source>
</evidence>
<dbReference type="Proteomes" id="UP001432222">
    <property type="component" value="Chromosome"/>
</dbReference>
<evidence type="ECO:0000313" key="2">
    <source>
        <dbReference type="EMBL" id="WUQ88538.1"/>
    </source>
</evidence>
<evidence type="ECO:0000313" key="3">
    <source>
        <dbReference type="Proteomes" id="UP001432222"/>
    </source>
</evidence>
<evidence type="ECO:0008006" key="4">
    <source>
        <dbReference type="Google" id="ProtNLM"/>
    </source>
</evidence>
<protein>
    <recommendedName>
        <fullName evidence="4">Transposase IS4-like domain-containing protein</fullName>
    </recommendedName>
</protein>
<dbReference type="RefSeq" id="WP_328959083.1">
    <property type="nucleotide sequence ID" value="NZ_CP108110.1"/>
</dbReference>
<dbReference type="EMBL" id="CP108110">
    <property type="protein sequence ID" value="WUQ88538.1"/>
    <property type="molecule type" value="Genomic_DNA"/>
</dbReference>
<accession>A0ABZ1UBT2</accession>
<organism evidence="2 3">
    <name type="scientific">Kitasatospora purpeofusca</name>
    <dbReference type="NCBI Taxonomy" id="67352"/>
    <lineage>
        <taxon>Bacteria</taxon>
        <taxon>Bacillati</taxon>
        <taxon>Actinomycetota</taxon>
        <taxon>Actinomycetes</taxon>
        <taxon>Kitasatosporales</taxon>
        <taxon>Streptomycetaceae</taxon>
        <taxon>Kitasatospora</taxon>
    </lineage>
</organism>
<dbReference type="PANTHER" id="PTHR30298:SF0">
    <property type="entry name" value="PROTEIN YBFL-RELATED"/>
    <property type="match status" value="1"/>
</dbReference>
<dbReference type="PANTHER" id="PTHR30298">
    <property type="entry name" value="H REPEAT-ASSOCIATED PREDICTED TRANSPOSASE"/>
    <property type="match status" value="1"/>
</dbReference>
<reference evidence="2" key="1">
    <citation type="submission" date="2022-10" db="EMBL/GenBank/DDBJ databases">
        <title>The complete genomes of actinobacterial strains from the NBC collection.</title>
        <authorList>
            <person name="Joergensen T.S."/>
            <person name="Alvarez Arevalo M."/>
            <person name="Sterndorff E.B."/>
            <person name="Faurdal D."/>
            <person name="Vuksanovic O."/>
            <person name="Mourched A.-S."/>
            <person name="Charusanti P."/>
            <person name="Shaw S."/>
            <person name="Blin K."/>
            <person name="Weber T."/>
        </authorList>
    </citation>
    <scope>NUCLEOTIDE SEQUENCE</scope>
    <source>
        <strain evidence="2">NBC_00222</strain>
    </source>
</reference>
<proteinExistence type="predicted"/>
<feature type="compositionally biased region" description="Basic and acidic residues" evidence="1">
    <location>
        <begin position="368"/>
        <end position="377"/>
    </location>
</feature>
<keyword evidence="3" id="KW-1185">Reference proteome</keyword>